<name>A0A5N6KSV4_9ROSI</name>
<dbReference type="EMBL" id="VIBQ01000012">
    <property type="protein sequence ID" value="KAB8343068.1"/>
    <property type="molecule type" value="Genomic_DNA"/>
</dbReference>
<comment type="caution">
    <text evidence="2">The sequence shown here is derived from an EMBL/GenBank/DDBJ whole genome shotgun (WGS) entry which is preliminary data.</text>
</comment>
<reference evidence="2 3" key="1">
    <citation type="submission" date="2019-06" db="EMBL/GenBank/DDBJ databases">
        <title>A chromosomal-level reference genome of Carpinus fangiana (Coryloideae, Betulaceae).</title>
        <authorList>
            <person name="Yang X."/>
            <person name="Wang Z."/>
            <person name="Zhang L."/>
            <person name="Hao G."/>
            <person name="Liu J."/>
            <person name="Yang Y."/>
        </authorList>
    </citation>
    <scope>NUCLEOTIDE SEQUENCE [LARGE SCALE GENOMIC DNA]</scope>
    <source>
        <strain evidence="2">Cfa_2016G</strain>
        <tissue evidence="2">Leaf</tissue>
    </source>
</reference>
<evidence type="ECO:0000313" key="3">
    <source>
        <dbReference type="Proteomes" id="UP000327013"/>
    </source>
</evidence>
<protein>
    <submittedName>
        <fullName evidence="2">Uncharacterized protein</fullName>
    </submittedName>
</protein>
<feature type="region of interest" description="Disordered" evidence="1">
    <location>
        <begin position="1"/>
        <end position="71"/>
    </location>
</feature>
<proteinExistence type="predicted"/>
<feature type="region of interest" description="Disordered" evidence="1">
    <location>
        <begin position="257"/>
        <end position="286"/>
    </location>
</feature>
<feature type="compositionally biased region" description="Basic and acidic residues" evidence="1">
    <location>
        <begin position="257"/>
        <end position="279"/>
    </location>
</feature>
<evidence type="ECO:0000313" key="2">
    <source>
        <dbReference type="EMBL" id="KAB8343068.1"/>
    </source>
</evidence>
<dbReference type="AlphaFoldDB" id="A0A5N6KSV4"/>
<accession>A0A5N6KSV4</accession>
<feature type="region of interest" description="Disordered" evidence="1">
    <location>
        <begin position="126"/>
        <end position="181"/>
    </location>
</feature>
<feature type="compositionally biased region" description="Low complexity" evidence="1">
    <location>
        <begin position="56"/>
        <end position="67"/>
    </location>
</feature>
<organism evidence="2 3">
    <name type="scientific">Carpinus fangiana</name>
    <dbReference type="NCBI Taxonomy" id="176857"/>
    <lineage>
        <taxon>Eukaryota</taxon>
        <taxon>Viridiplantae</taxon>
        <taxon>Streptophyta</taxon>
        <taxon>Embryophyta</taxon>
        <taxon>Tracheophyta</taxon>
        <taxon>Spermatophyta</taxon>
        <taxon>Magnoliopsida</taxon>
        <taxon>eudicotyledons</taxon>
        <taxon>Gunneridae</taxon>
        <taxon>Pentapetalae</taxon>
        <taxon>rosids</taxon>
        <taxon>fabids</taxon>
        <taxon>Fagales</taxon>
        <taxon>Betulaceae</taxon>
        <taxon>Carpinus</taxon>
    </lineage>
</organism>
<dbReference type="Proteomes" id="UP000327013">
    <property type="component" value="Unassembled WGS sequence"/>
</dbReference>
<gene>
    <name evidence="2" type="ORF">FH972_022662</name>
</gene>
<sequence>MPSPMTELKPWRQPLRIAAAPLDTPKTPLSKVMPPPPSPLARHGDMERAKTAMHNATRSSTATPATPKFTFDPSKVDQAEYLKWRATVVLHAGLTPLNPHPQSASDERTDVLTTIIARLKQHYAQARPQIEASVSSNGAWPFSRHHARDDTPPPAEGTPSKIKSGGNKPAQPPGSPAQTPAERQRLEDLLYASLNAPTVAGVDYMWRPREGKVEQDEDAAQRDRELDEQMKMRLLKDLDEDTHESIVQFEAALKRARDVEGEERRWKQREKEGTERERYTSTWGRR</sequence>
<keyword evidence="3" id="KW-1185">Reference proteome</keyword>
<evidence type="ECO:0000256" key="1">
    <source>
        <dbReference type="SAM" id="MobiDB-lite"/>
    </source>
</evidence>